<comment type="caution">
    <text evidence="2">The sequence shown here is derived from an EMBL/GenBank/DDBJ whole genome shotgun (WGS) entry which is preliminary data.</text>
</comment>
<dbReference type="AlphaFoldDB" id="A0A177L266"/>
<evidence type="ECO:0000256" key="1">
    <source>
        <dbReference type="SAM" id="Phobius"/>
    </source>
</evidence>
<keyword evidence="1" id="KW-0472">Membrane</keyword>
<protein>
    <submittedName>
        <fullName evidence="2">Uncharacterized protein</fullName>
    </submittedName>
</protein>
<reference evidence="2 3" key="1">
    <citation type="submission" date="2016-01" db="EMBL/GenBank/DDBJ databases">
        <title>Investigation of taxonomic status of Bacillus aminovorans.</title>
        <authorList>
            <person name="Verma A."/>
            <person name="Pal Y."/>
            <person name="Krishnamurthi S."/>
        </authorList>
    </citation>
    <scope>NUCLEOTIDE SEQUENCE [LARGE SCALE GENOMIC DNA]</scope>
    <source>
        <strain evidence="2 3">DSM 1314</strain>
    </source>
</reference>
<dbReference type="EMBL" id="LQWY01000056">
    <property type="protein sequence ID" value="OAH59760.1"/>
    <property type="molecule type" value="Genomic_DNA"/>
</dbReference>
<evidence type="ECO:0000313" key="2">
    <source>
        <dbReference type="EMBL" id="OAH59760.1"/>
    </source>
</evidence>
<feature type="transmembrane region" description="Helical" evidence="1">
    <location>
        <begin position="28"/>
        <end position="47"/>
    </location>
</feature>
<sequence length="98" mass="11678">MLDFIMAILIGNIIAHPLSDEQLGLKRSMITMTVLVLLYIAGVFLSLKWVKLRRWLDPSPYPLIIKVKIKIEETRQNETVFYQRRIKFRYQLKKKGWT</sequence>
<organism evidence="2 3">
    <name type="scientific">Domibacillus aminovorans</name>
    <dbReference type="NCBI Taxonomy" id="29332"/>
    <lineage>
        <taxon>Bacteria</taxon>
        <taxon>Bacillati</taxon>
        <taxon>Bacillota</taxon>
        <taxon>Bacilli</taxon>
        <taxon>Bacillales</taxon>
        <taxon>Bacillaceae</taxon>
        <taxon>Domibacillus</taxon>
    </lineage>
</organism>
<gene>
    <name evidence="2" type="ORF">AWH49_03345</name>
</gene>
<evidence type="ECO:0000313" key="3">
    <source>
        <dbReference type="Proteomes" id="UP000076935"/>
    </source>
</evidence>
<dbReference type="Proteomes" id="UP000076935">
    <property type="component" value="Unassembled WGS sequence"/>
</dbReference>
<name>A0A177L266_9BACI</name>
<keyword evidence="3" id="KW-1185">Reference proteome</keyword>
<accession>A0A177L266</accession>
<keyword evidence="1" id="KW-1133">Transmembrane helix</keyword>
<keyword evidence="1" id="KW-0812">Transmembrane</keyword>
<proteinExistence type="predicted"/>